<dbReference type="PIRSF" id="PIRSF021377">
    <property type="entry name" value="YtfJ"/>
    <property type="match status" value="1"/>
</dbReference>
<name>A0ABX2I6N5_BLAHA</name>
<dbReference type="RefSeq" id="WP_173749147.1">
    <property type="nucleotide sequence ID" value="NZ_JAAITA010000008.1"/>
</dbReference>
<dbReference type="InterPro" id="IPR014229">
    <property type="entry name" value="Spore_YtfJ"/>
</dbReference>
<gene>
    <name evidence="2" type="ORF">G5A70_08000</name>
</gene>
<accession>A0ABX2I6N5</accession>
<dbReference type="Pfam" id="PF09579">
    <property type="entry name" value="Spore_YtfJ"/>
    <property type="match status" value="1"/>
</dbReference>
<sequence length="140" mass="14881">MAAENNFRTTVESLFKGMDSFITTKTVVGEAITVGDTIILPLVDVSFGVGAGAFAEEKKNNGGGAMGGKISPSAVLVISGGVTKLVNIKNQDGLTKVLDMVPDFLNKFTEGKKESEVVIHTEEKKEEKTEDKAQETGKTE</sequence>
<feature type="region of interest" description="Disordered" evidence="1">
    <location>
        <begin position="115"/>
        <end position="140"/>
    </location>
</feature>
<evidence type="ECO:0000313" key="2">
    <source>
        <dbReference type="EMBL" id="NSJ86117.1"/>
    </source>
</evidence>
<proteinExistence type="predicted"/>
<evidence type="ECO:0000256" key="1">
    <source>
        <dbReference type="SAM" id="MobiDB-lite"/>
    </source>
</evidence>
<organism evidence="2 3">
    <name type="scientific">Blautia hansenii</name>
    <name type="common">Ruminococcus hansenii</name>
    <dbReference type="NCBI Taxonomy" id="1322"/>
    <lineage>
        <taxon>Bacteria</taxon>
        <taxon>Bacillati</taxon>
        <taxon>Bacillota</taxon>
        <taxon>Clostridia</taxon>
        <taxon>Lachnospirales</taxon>
        <taxon>Lachnospiraceae</taxon>
        <taxon>Blautia</taxon>
    </lineage>
</organism>
<reference evidence="2 3" key="1">
    <citation type="journal article" date="2020" name="Cell Host Microbe">
        <title>Functional and Genomic Variation between Human-Derived Isolates of Lachnospiraceae Reveals Inter- and Intra-Species Diversity.</title>
        <authorList>
            <person name="Sorbara M.T."/>
            <person name="Littmann E.R."/>
            <person name="Fontana E."/>
            <person name="Moody T.U."/>
            <person name="Kohout C.E."/>
            <person name="Gjonbalaj M."/>
            <person name="Eaton V."/>
            <person name="Seok R."/>
            <person name="Leiner I.M."/>
            <person name="Pamer E.G."/>
        </authorList>
    </citation>
    <scope>NUCLEOTIDE SEQUENCE [LARGE SCALE GENOMIC DNA]</scope>
    <source>
        <strain evidence="2 3">MSK.15.26</strain>
    </source>
</reference>
<evidence type="ECO:0000313" key="3">
    <source>
        <dbReference type="Proteomes" id="UP000822142"/>
    </source>
</evidence>
<protein>
    <submittedName>
        <fullName evidence="2">Sporulation protein</fullName>
    </submittedName>
</protein>
<comment type="caution">
    <text evidence="2">The sequence shown here is derived from an EMBL/GenBank/DDBJ whole genome shotgun (WGS) entry which is preliminary data.</text>
</comment>
<dbReference type="PANTHER" id="PTHR39162">
    <property type="entry name" value="GLL3345 PROTEIN"/>
    <property type="match status" value="1"/>
</dbReference>
<keyword evidence="3" id="KW-1185">Reference proteome</keyword>
<dbReference type="EMBL" id="JAAITA010000008">
    <property type="protein sequence ID" value="NSJ86117.1"/>
    <property type="molecule type" value="Genomic_DNA"/>
</dbReference>
<dbReference type="PANTHER" id="PTHR39162:SF1">
    <property type="entry name" value="SPORULATION PROTEIN YTFJ"/>
    <property type="match status" value="1"/>
</dbReference>
<dbReference type="Proteomes" id="UP000822142">
    <property type="component" value="Unassembled WGS sequence"/>
</dbReference>